<protein>
    <submittedName>
        <fullName evidence="1">Uncharacterized protein</fullName>
    </submittedName>
</protein>
<proteinExistence type="predicted"/>
<dbReference type="EMBL" id="CM023482">
    <property type="protein sequence ID" value="KAH6938046.1"/>
    <property type="molecule type" value="Genomic_DNA"/>
</dbReference>
<sequence>MRVSARYFPVHRRDRSARTQLRRNMRTMFTLPFVHICLSRAAALFALTTILITVVDFGEDNGLSGYDAVSLLTAYAIGDLCSRLITALVLDTRFMSTSATLLCMFVLQAVVMAVMSFEKNYWVLLVCCFVTGLSSGGRFFTCTVMVAEEFDEDAISLNLGVMNFVSGIACFIRPPIIGYCRDVLGSYTPLYLLLAIVNAFFTVTWSLKLILSLRKKKKAPSIRVALQELPGELLSP</sequence>
<organism evidence="1 2">
    <name type="scientific">Hyalomma asiaticum</name>
    <name type="common">Tick</name>
    <dbReference type="NCBI Taxonomy" id="266040"/>
    <lineage>
        <taxon>Eukaryota</taxon>
        <taxon>Metazoa</taxon>
        <taxon>Ecdysozoa</taxon>
        <taxon>Arthropoda</taxon>
        <taxon>Chelicerata</taxon>
        <taxon>Arachnida</taxon>
        <taxon>Acari</taxon>
        <taxon>Parasitiformes</taxon>
        <taxon>Ixodida</taxon>
        <taxon>Ixodoidea</taxon>
        <taxon>Ixodidae</taxon>
        <taxon>Hyalomminae</taxon>
        <taxon>Hyalomma</taxon>
    </lineage>
</organism>
<dbReference type="Proteomes" id="UP000821845">
    <property type="component" value="Chromosome 2"/>
</dbReference>
<evidence type="ECO:0000313" key="2">
    <source>
        <dbReference type="Proteomes" id="UP000821845"/>
    </source>
</evidence>
<reference evidence="1" key="1">
    <citation type="submission" date="2020-05" db="EMBL/GenBank/DDBJ databases">
        <title>Large-scale comparative analyses of tick genomes elucidate their genetic diversity and vector capacities.</title>
        <authorList>
            <person name="Jia N."/>
            <person name="Wang J."/>
            <person name="Shi W."/>
            <person name="Du L."/>
            <person name="Sun Y."/>
            <person name="Zhan W."/>
            <person name="Jiang J."/>
            <person name="Wang Q."/>
            <person name="Zhang B."/>
            <person name="Ji P."/>
            <person name="Sakyi L.B."/>
            <person name="Cui X."/>
            <person name="Yuan T."/>
            <person name="Jiang B."/>
            <person name="Yang W."/>
            <person name="Lam T.T.-Y."/>
            <person name="Chang Q."/>
            <person name="Ding S."/>
            <person name="Wang X."/>
            <person name="Zhu J."/>
            <person name="Ruan X."/>
            <person name="Zhao L."/>
            <person name="Wei J."/>
            <person name="Que T."/>
            <person name="Du C."/>
            <person name="Cheng J."/>
            <person name="Dai P."/>
            <person name="Han X."/>
            <person name="Huang E."/>
            <person name="Gao Y."/>
            <person name="Liu J."/>
            <person name="Shao H."/>
            <person name="Ye R."/>
            <person name="Li L."/>
            <person name="Wei W."/>
            <person name="Wang X."/>
            <person name="Wang C."/>
            <person name="Yang T."/>
            <person name="Huo Q."/>
            <person name="Li W."/>
            <person name="Guo W."/>
            <person name="Chen H."/>
            <person name="Zhou L."/>
            <person name="Ni X."/>
            <person name="Tian J."/>
            <person name="Zhou Y."/>
            <person name="Sheng Y."/>
            <person name="Liu T."/>
            <person name="Pan Y."/>
            <person name="Xia L."/>
            <person name="Li J."/>
            <person name="Zhao F."/>
            <person name="Cao W."/>
        </authorList>
    </citation>
    <scope>NUCLEOTIDE SEQUENCE</scope>
    <source>
        <strain evidence="1">Hyas-2018</strain>
    </source>
</reference>
<accession>A0ACB7SVS4</accession>
<evidence type="ECO:0000313" key="1">
    <source>
        <dbReference type="EMBL" id="KAH6938046.1"/>
    </source>
</evidence>
<gene>
    <name evidence="1" type="ORF">HPB50_006541</name>
</gene>
<comment type="caution">
    <text evidence="1">The sequence shown here is derived from an EMBL/GenBank/DDBJ whole genome shotgun (WGS) entry which is preliminary data.</text>
</comment>
<name>A0ACB7SVS4_HYAAI</name>
<keyword evidence="2" id="KW-1185">Reference proteome</keyword>